<dbReference type="SUPFAM" id="SSF116734">
    <property type="entry name" value="DNA methylase specificity domain"/>
    <property type="match status" value="1"/>
</dbReference>
<dbReference type="REBASE" id="74296">
    <property type="entry name" value="S2.Gan12ORF2710P"/>
</dbReference>
<evidence type="ECO:0000259" key="4">
    <source>
        <dbReference type="Pfam" id="PF01420"/>
    </source>
</evidence>
<dbReference type="CDD" id="cd17288">
    <property type="entry name" value="RMtype1_S_LlaAI06ORF1089P_TRD1-CR1_like"/>
    <property type="match status" value="1"/>
</dbReference>
<gene>
    <name evidence="5" type="ORF">N561_02725</name>
</gene>
<evidence type="ECO:0000313" key="5">
    <source>
        <dbReference type="EMBL" id="ERF79180.1"/>
    </source>
</evidence>
<organism evidence="5 6">
    <name type="scientific">Gallibacterium anatis 12656/12</name>
    <dbReference type="NCBI Taxonomy" id="1195244"/>
    <lineage>
        <taxon>Bacteria</taxon>
        <taxon>Pseudomonadati</taxon>
        <taxon>Pseudomonadota</taxon>
        <taxon>Gammaproteobacteria</taxon>
        <taxon>Pasteurellales</taxon>
        <taxon>Pasteurellaceae</taxon>
        <taxon>Gallibacterium</taxon>
    </lineage>
</organism>
<dbReference type="InterPro" id="IPR044946">
    <property type="entry name" value="Restrct_endonuc_typeI_TRD_sf"/>
</dbReference>
<dbReference type="Gene3D" id="3.90.220.20">
    <property type="entry name" value="DNA methylase specificity domains"/>
    <property type="match status" value="1"/>
</dbReference>
<evidence type="ECO:0000313" key="6">
    <source>
        <dbReference type="Proteomes" id="UP000016529"/>
    </source>
</evidence>
<dbReference type="Proteomes" id="UP000016529">
    <property type="component" value="Unassembled WGS sequence"/>
</dbReference>
<sequence length="167" mass="19406">MGEVAKIKHGKDWKKLEKGNVPVYGSGGIIGYVNQYVYRKPTVLIPRKGSITNIFYVEEPFWNVDTIYYTEIDDSQIYPKFFYYFLKTIDFMKLDTGSGRPSLTQAILNQILIPISPIEEQKRIAGILDKFHTLAHSLSEGLPKEIKLRQKQYEYYRDLLLGFDSLK</sequence>
<dbReference type="EMBL" id="AVOX01000008">
    <property type="protein sequence ID" value="ERF79180.1"/>
    <property type="molecule type" value="Genomic_DNA"/>
</dbReference>
<comment type="similarity">
    <text evidence="1">Belongs to the type-I restriction system S methylase family.</text>
</comment>
<comment type="caution">
    <text evidence="5">The sequence shown here is derived from an EMBL/GenBank/DDBJ whole genome shotgun (WGS) entry which is preliminary data.</text>
</comment>
<dbReference type="PANTHER" id="PTHR43140:SF1">
    <property type="entry name" value="TYPE I RESTRICTION ENZYME ECOKI SPECIFICITY SUBUNIT"/>
    <property type="match status" value="1"/>
</dbReference>
<dbReference type="PANTHER" id="PTHR43140">
    <property type="entry name" value="TYPE-1 RESTRICTION ENZYME ECOKI SPECIFICITY PROTEIN"/>
    <property type="match status" value="1"/>
</dbReference>
<accession>U1I721</accession>
<keyword evidence="3" id="KW-0238">DNA-binding</keyword>
<dbReference type="GO" id="GO:0003677">
    <property type="term" value="F:DNA binding"/>
    <property type="evidence" value="ECO:0007669"/>
    <property type="project" value="UniProtKB-KW"/>
</dbReference>
<protein>
    <recommendedName>
        <fullName evidence="4">Type I restriction modification DNA specificity domain-containing protein</fullName>
    </recommendedName>
</protein>
<proteinExistence type="inferred from homology"/>
<evidence type="ECO:0000256" key="1">
    <source>
        <dbReference type="ARBA" id="ARBA00010923"/>
    </source>
</evidence>
<name>U1I721_9PAST</name>
<dbReference type="RefSeq" id="WP_021461139.1">
    <property type="nucleotide sequence ID" value="NZ_AVOX01000008.1"/>
</dbReference>
<keyword evidence="2" id="KW-0680">Restriction system</keyword>
<evidence type="ECO:0000256" key="3">
    <source>
        <dbReference type="ARBA" id="ARBA00023125"/>
    </source>
</evidence>
<reference evidence="5 6" key="1">
    <citation type="journal article" date="2013" name="Genome Announc.">
        <title>Draft Genome Sequence of Gallibacterium anatis bv. haemolytica 12656-12 Liver, an Isolate Obtained from the Liver of a Septicemic Chicken.</title>
        <authorList>
            <person name="Kudirkiene E."/>
            <person name="Christensen H."/>
            <person name="Bojesen A.M."/>
        </authorList>
    </citation>
    <scope>NUCLEOTIDE SEQUENCE [LARGE SCALE GENOMIC DNA]</scope>
    <source>
        <strain evidence="5">12656/12</strain>
    </source>
</reference>
<feature type="domain" description="Type I restriction modification DNA specificity" evidence="4">
    <location>
        <begin position="2"/>
        <end position="147"/>
    </location>
</feature>
<evidence type="ECO:0000256" key="2">
    <source>
        <dbReference type="ARBA" id="ARBA00022747"/>
    </source>
</evidence>
<dbReference type="GO" id="GO:0009307">
    <property type="term" value="P:DNA restriction-modification system"/>
    <property type="evidence" value="ECO:0007669"/>
    <property type="project" value="UniProtKB-KW"/>
</dbReference>
<dbReference type="InterPro" id="IPR000055">
    <property type="entry name" value="Restrct_endonuc_typeI_TRD"/>
</dbReference>
<dbReference type="InterPro" id="IPR051212">
    <property type="entry name" value="Type-I_RE_S_subunit"/>
</dbReference>
<dbReference type="Pfam" id="PF01420">
    <property type="entry name" value="Methylase_S"/>
    <property type="match status" value="1"/>
</dbReference>
<dbReference type="AlphaFoldDB" id="U1I721"/>
<dbReference type="PATRIC" id="fig|1195244.3.peg.532"/>